<proteinExistence type="predicted"/>
<gene>
    <name evidence="1" type="ORF">DPMN_135668</name>
</gene>
<reference evidence="1" key="2">
    <citation type="submission" date="2020-11" db="EMBL/GenBank/DDBJ databases">
        <authorList>
            <person name="McCartney M.A."/>
            <person name="Auch B."/>
            <person name="Kono T."/>
            <person name="Mallez S."/>
            <person name="Becker A."/>
            <person name="Gohl D.M."/>
            <person name="Silverstein K.A.T."/>
            <person name="Koren S."/>
            <person name="Bechman K.B."/>
            <person name="Herman A."/>
            <person name="Abrahante J.E."/>
            <person name="Garbe J."/>
        </authorList>
    </citation>
    <scope>NUCLEOTIDE SEQUENCE</scope>
    <source>
        <strain evidence="1">Duluth1</strain>
        <tissue evidence="1">Whole animal</tissue>
    </source>
</reference>
<comment type="caution">
    <text evidence="1">The sequence shown here is derived from an EMBL/GenBank/DDBJ whole genome shotgun (WGS) entry which is preliminary data.</text>
</comment>
<dbReference type="AlphaFoldDB" id="A0A9D4FZL2"/>
<keyword evidence="2" id="KW-1185">Reference proteome</keyword>
<accession>A0A9D4FZL2</accession>
<dbReference type="EMBL" id="JAIWYP010000006">
    <property type="protein sequence ID" value="KAH3807331.1"/>
    <property type="molecule type" value="Genomic_DNA"/>
</dbReference>
<protein>
    <submittedName>
        <fullName evidence="1">Uncharacterized protein</fullName>
    </submittedName>
</protein>
<evidence type="ECO:0000313" key="2">
    <source>
        <dbReference type="Proteomes" id="UP000828390"/>
    </source>
</evidence>
<evidence type="ECO:0000313" key="1">
    <source>
        <dbReference type="EMBL" id="KAH3807331.1"/>
    </source>
</evidence>
<reference evidence="1" key="1">
    <citation type="journal article" date="2019" name="bioRxiv">
        <title>The Genome of the Zebra Mussel, Dreissena polymorpha: A Resource for Invasive Species Research.</title>
        <authorList>
            <person name="McCartney M.A."/>
            <person name="Auch B."/>
            <person name="Kono T."/>
            <person name="Mallez S."/>
            <person name="Zhang Y."/>
            <person name="Obille A."/>
            <person name="Becker A."/>
            <person name="Abrahante J.E."/>
            <person name="Garbe J."/>
            <person name="Badalamenti J.P."/>
            <person name="Herman A."/>
            <person name="Mangelson H."/>
            <person name="Liachko I."/>
            <person name="Sullivan S."/>
            <person name="Sone E.D."/>
            <person name="Koren S."/>
            <person name="Silverstein K.A.T."/>
            <person name="Beckman K.B."/>
            <person name="Gohl D.M."/>
        </authorList>
    </citation>
    <scope>NUCLEOTIDE SEQUENCE</scope>
    <source>
        <strain evidence="1">Duluth1</strain>
        <tissue evidence="1">Whole animal</tissue>
    </source>
</reference>
<name>A0A9D4FZL2_DREPO</name>
<dbReference type="Proteomes" id="UP000828390">
    <property type="component" value="Unassembled WGS sequence"/>
</dbReference>
<sequence length="197" mass="22056">MISGLGGPIKSLDDLTRTIFRFTIQQNISISARHIAGKDNCHAEKLSRSKYEGRLHPALFGYINRILGTSRGGPFCFNDFRLDPSVQFVIPRSVHIRSGCLRTGLERQEQLCECPFRSYTKSIITGETTRSCGNPNSPKMATSALVQGPNKYVNSTSVVASNIKSNSFCHKRSRATEKSKLEDRFMESMWSTSLRCL</sequence>
<organism evidence="1 2">
    <name type="scientific">Dreissena polymorpha</name>
    <name type="common">Zebra mussel</name>
    <name type="synonym">Mytilus polymorpha</name>
    <dbReference type="NCBI Taxonomy" id="45954"/>
    <lineage>
        <taxon>Eukaryota</taxon>
        <taxon>Metazoa</taxon>
        <taxon>Spiralia</taxon>
        <taxon>Lophotrochozoa</taxon>
        <taxon>Mollusca</taxon>
        <taxon>Bivalvia</taxon>
        <taxon>Autobranchia</taxon>
        <taxon>Heteroconchia</taxon>
        <taxon>Euheterodonta</taxon>
        <taxon>Imparidentia</taxon>
        <taxon>Neoheterodontei</taxon>
        <taxon>Myida</taxon>
        <taxon>Dreissenoidea</taxon>
        <taxon>Dreissenidae</taxon>
        <taxon>Dreissena</taxon>
    </lineage>
</organism>